<dbReference type="Pfam" id="PF19050">
    <property type="entry name" value="PhoD_2"/>
    <property type="match status" value="1"/>
</dbReference>
<dbReference type="InterPro" id="IPR038607">
    <property type="entry name" value="PhoD-like_sf"/>
</dbReference>
<organism evidence="2 3">
    <name type="scientific">Modicisalibacter xianhensis</name>
    <dbReference type="NCBI Taxonomy" id="442341"/>
    <lineage>
        <taxon>Bacteria</taxon>
        <taxon>Pseudomonadati</taxon>
        <taxon>Pseudomonadota</taxon>
        <taxon>Gammaproteobacteria</taxon>
        <taxon>Oceanospirillales</taxon>
        <taxon>Halomonadaceae</taxon>
        <taxon>Modicisalibacter</taxon>
    </lineage>
</organism>
<protein>
    <submittedName>
        <fullName evidence="2">PhoD-like phosphatase</fullName>
    </submittedName>
</protein>
<dbReference type="PANTHER" id="PTHR46689">
    <property type="entry name" value="MEMBRANE PROTEIN, PUTATIVE-RELATED"/>
    <property type="match status" value="1"/>
</dbReference>
<dbReference type="InterPro" id="IPR029052">
    <property type="entry name" value="Metallo-depent_PP-like"/>
</dbReference>
<accession>A0A4R8FDC4</accession>
<dbReference type="PANTHER" id="PTHR46689:SF1">
    <property type="entry name" value="PHOD-LIKE PHOSPHATASE DOMAIN-CONTAINING PROTEIN"/>
    <property type="match status" value="1"/>
</dbReference>
<proteinExistence type="predicted"/>
<dbReference type="RefSeq" id="WP_134020496.1">
    <property type="nucleotide sequence ID" value="NZ_SOEC01000023.1"/>
</dbReference>
<dbReference type="Gene3D" id="3.60.21.70">
    <property type="entry name" value="PhoD-like phosphatase"/>
    <property type="match status" value="1"/>
</dbReference>
<evidence type="ECO:0000313" key="3">
    <source>
        <dbReference type="Proteomes" id="UP000294489"/>
    </source>
</evidence>
<gene>
    <name evidence="2" type="ORF">DFO67_12334</name>
</gene>
<dbReference type="SUPFAM" id="SSF56300">
    <property type="entry name" value="Metallo-dependent phosphatases"/>
    <property type="match status" value="1"/>
</dbReference>
<sequence>MENLIIGPILGLESDKTYTICFLVSKCVSKAQVIIDEKILLAKNISRLPSGNFWRAQVSIAPPKGSAGKIVSYKIRLDGEDSLNSHGIASWKFYVPGLEETPKIAYTSCNGVSKVDLITSMDDPFQLWRKMSEVNEDQPFSLLIMGGDQLYADSIWNKIEALESWASLTKGEQTASNINQETAYKIDHFYDQLYIQRWNEKYMSHMLASVPSIMMWDDHDIFDGWGSYPKELQQCPVFLEIFSYAKKYFELYQIRSRKNKTLLSKDGNHYAFCLNFREFTLLGLDNRSEREVTRVMSDEQWAQVIDCLQCIKEGTLLVMSAVPVVYRDFSLTETAYDITPWSESLTDDLKDHWRAREHEGERNRLIMRLLDNARERQSNGPTKTIILSGDVHVGCLGVITDRRDQEIVKIHQVVSSGIVHPAPSLIAWLGIRAVTNDEPEYINEERSIESSMLKPVGAKKYIRARNFVTLREGTDRKIWVNWIVESESLESGEKPAYPIS</sequence>
<dbReference type="InterPro" id="IPR043904">
    <property type="entry name" value="PhoD_2-like"/>
</dbReference>
<name>A0A4R8FDC4_9GAMM</name>
<evidence type="ECO:0000259" key="1">
    <source>
        <dbReference type="Pfam" id="PF19050"/>
    </source>
</evidence>
<feature type="domain" description="PhoD-like phosphatase" evidence="1">
    <location>
        <begin position="127"/>
        <end position="333"/>
    </location>
</feature>
<dbReference type="AlphaFoldDB" id="A0A4R8FDC4"/>
<dbReference type="EMBL" id="SOEC01000023">
    <property type="protein sequence ID" value="TDX23830.1"/>
    <property type="molecule type" value="Genomic_DNA"/>
</dbReference>
<comment type="caution">
    <text evidence="2">The sequence shown here is derived from an EMBL/GenBank/DDBJ whole genome shotgun (WGS) entry which is preliminary data.</text>
</comment>
<reference evidence="2 3" key="1">
    <citation type="submission" date="2019-03" db="EMBL/GenBank/DDBJ databases">
        <title>Freshwater and sediment microbial communities from various areas in North America, analyzing microbe dynamics in response to fracking.</title>
        <authorList>
            <person name="Lamendella R."/>
        </authorList>
    </citation>
    <scope>NUCLEOTIDE SEQUENCE [LARGE SCALE GENOMIC DNA]</scope>
    <source>
        <strain evidence="2 3">6_TX</strain>
    </source>
</reference>
<dbReference type="InterPro" id="IPR018946">
    <property type="entry name" value="PhoD-like_MPP"/>
</dbReference>
<evidence type="ECO:0000313" key="2">
    <source>
        <dbReference type="EMBL" id="TDX23830.1"/>
    </source>
</evidence>
<dbReference type="CDD" id="cd07389">
    <property type="entry name" value="MPP_PhoD"/>
    <property type="match status" value="1"/>
</dbReference>
<dbReference type="GO" id="GO:0016020">
    <property type="term" value="C:membrane"/>
    <property type="evidence" value="ECO:0007669"/>
    <property type="project" value="TreeGrafter"/>
</dbReference>
<dbReference type="Proteomes" id="UP000294489">
    <property type="component" value="Unassembled WGS sequence"/>
</dbReference>
<dbReference type="OrthoDB" id="9795624at2"/>